<sequence length="656" mass="77585">MAILYPPIEIIRKRKPEATPGERTLLAFLLNAYDDEYEIFFQPFLNGDLPDIIVMHKGGGVMIFEVKDWDLSNYHVNEKGNWIVNCNNSVYKNSPLNQVLKYKKNLYDLHIDSLLSLHLKDYKYWYVVKCAVYFHCHTTEYAQKFCEGEKPSDKYKTFLSKNFTIIGHDSLGKESMDRIFEKQWISKKNSYFTEELYNSFARILRPSYHTIEEGLGYKLSKEQDLLAKSEEGARKRIKGVAGSGKTLVLAERAVNAHKRTHNCVLILTYNITLRNYIHDKISTVRQEFAWEFFHISNYHDFINNNMNNVGLEFEFLKDEEGNSTYMSSEEFGKLAEKHVYSNIHLFENHKDELPKYEVILIDETQDYQENWIRIIMKYFASENAEIVAFADEKQNIYSRELDNEKMPRIPVQTGAWDRKLNKSYRLSQKIALLVTDFQKRFFADKYVVEQQIETNTMMSLFDEPYIEYHYYPLEESVKEDNAIATYIYQQIKEHRFHSNDVTILSSRIRMLRKLDYMLRTESKEKTNIMFETREEFMKLCPNAQTGFENNADILKIRKNRKANFWMNRGTIKLSTIHSFKGWESPVLFLVIEDNLKATKKLANTRPYEFSDELVYTGITRCQNYLFIINTGNQQYHEYFANCNLIDKKIGANRNGK</sequence>
<comment type="caution">
    <text evidence="7">The sequence shown here is derived from an EMBL/GenBank/DDBJ whole genome shotgun (WGS) entry which is preliminary data.</text>
</comment>
<evidence type="ECO:0000313" key="9">
    <source>
        <dbReference type="Proteomes" id="UP000284205"/>
    </source>
</evidence>
<feature type="domain" description="Schlafen group 3-like DNA/RNA helicase" evidence="3">
    <location>
        <begin position="237"/>
        <end position="429"/>
    </location>
</feature>
<dbReference type="EMBL" id="VVYP01000010">
    <property type="protein sequence ID" value="KAA5463525.1"/>
    <property type="molecule type" value="Genomic_DNA"/>
</dbReference>
<dbReference type="Gene3D" id="3.40.50.300">
    <property type="entry name" value="P-loop containing nucleotide triphosphate hydrolases"/>
    <property type="match status" value="2"/>
</dbReference>
<dbReference type="KEGG" id="bcac:CGC64_09575"/>
<dbReference type="GO" id="GO:0000725">
    <property type="term" value="P:recombinational repair"/>
    <property type="evidence" value="ECO:0007669"/>
    <property type="project" value="TreeGrafter"/>
</dbReference>
<dbReference type="GO" id="GO:0043138">
    <property type="term" value="F:3'-5' DNA helicase activity"/>
    <property type="evidence" value="ECO:0007669"/>
    <property type="project" value="TreeGrafter"/>
</dbReference>
<evidence type="ECO:0000259" key="3">
    <source>
        <dbReference type="Pfam" id="PF09848"/>
    </source>
</evidence>
<dbReference type="Proteomes" id="UP000427825">
    <property type="component" value="Unassembled WGS sequence"/>
</dbReference>
<dbReference type="Pfam" id="PF08378">
    <property type="entry name" value="NERD"/>
    <property type="match status" value="1"/>
</dbReference>
<dbReference type="RefSeq" id="WP_005677681.1">
    <property type="nucleotide sequence ID" value="NZ_CABMOQ010000006.1"/>
</dbReference>
<evidence type="ECO:0000313" key="6">
    <source>
        <dbReference type="EMBL" id="MDO6356513.1"/>
    </source>
</evidence>
<dbReference type="InterPro" id="IPR018647">
    <property type="entry name" value="SLFN_3-like_DNA/RNA_helicase"/>
</dbReference>
<evidence type="ECO:0000313" key="7">
    <source>
        <dbReference type="EMBL" id="RGR68592.1"/>
    </source>
</evidence>
<evidence type="ECO:0000256" key="1">
    <source>
        <dbReference type="ARBA" id="ARBA00034923"/>
    </source>
</evidence>
<name>A0A412FKA6_9BACE</name>
<dbReference type="InterPro" id="IPR000212">
    <property type="entry name" value="DNA_helicase_UvrD/REP"/>
</dbReference>
<dbReference type="Proteomes" id="UP000284205">
    <property type="component" value="Unassembled WGS sequence"/>
</dbReference>
<dbReference type="EMBL" id="QSCS01000006">
    <property type="protein sequence ID" value="RGY27786.1"/>
    <property type="molecule type" value="Genomic_DNA"/>
</dbReference>
<protein>
    <recommendedName>
        <fullName evidence="1">DNA 3'-5' helicase II</fullName>
    </recommendedName>
</protein>
<dbReference type="EMBL" id="JAUONL010000001">
    <property type="protein sequence ID" value="MDO6356513.1"/>
    <property type="molecule type" value="Genomic_DNA"/>
</dbReference>
<dbReference type="InterPro" id="IPR011528">
    <property type="entry name" value="NERD"/>
</dbReference>
<evidence type="ECO:0000313" key="10">
    <source>
        <dbReference type="Proteomes" id="UP000284431"/>
    </source>
</evidence>
<dbReference type="GO" id="GO:0003677">
    <property type="term" value="F:DNA binding"/>
    <property type="evidence" value="ECO:0007669"/>
    <property type="project" value="InterPro"/>
</dbReference>
<dbReference type="InterPro" id="IPR027417">
    <property type="entry name" value="P-loop_NTPase"/>
</dbReference>
<feature type="domain" description="NERD" evidence="2">
    <location>
        <begin position="21"/>
        <end position="116"/>
    </location>
</feature>
<reference evidence="11 12" key="2">
    <citation type="journal article" date="2019" name="Nat. Med.">
        <title>A library of human gut bacterial isolates paired with longitudinal multiomics data enables mechanistic microbiome research.</title>
        <authorList>
            <person name="Poyet M."/>
            <person name="Groussin M."/>
            <person name="Gibbons S.M."/>
            <person name="Avila-Pacheco J."/>
            <person name="Jiang X."/>
            <person name="Kearney S.M."/>
            <person name="Perrotta A.R."/>
            <person name="Berdy B."/>
            <person name="Zhao S."/>
            <person name="Lieberman T.D."/>
            <person name="Swanson P.K."/>
            <person name="Smith M."/>
            <person name="Roesemann S."/>
            <person name="Alexander J.E."/>
            <person name="Rich S.A."/>
            <person name="Livny J."/>
            <person name="Vlamakis H."/>
            <person name="Clish C."/>
            <person name="Bullock K."/>
            <person name="Deik A."/>
            <person name="Scott J."/>
            <person name="Pierce K.A."/>
            <person name="Xavier R.J."/>
            <person name="Alm E.J."/>
        </authorList>
    </citation>
    <scope>NUCLEOTIDE SEQUENCE [LARGE SCALE GENOMIC DNA]</scope>
    <source>
        <strain evidence="5 11">BIOML-A25</strain>
        <strain evidence="4 12">BIOML-A31</strain>
    </source>
</reference>
<proteinExistence type="predicted"/>
<dbReference type="SUPFAM" id="SSF52540">
    <property type="entry name" value="P-loop containing nucleoside triphosphate hydrolases"/>
    <property type="match status" value="1"/>
</dbReference>
<evidence type="ECO:0000313" key="4">
    <source>
        <dbReference type="EMBL" id="KAA5463525.1"/>
    </source>
</evidence>
<dbReference type="PANTHER" id="PTHR11070">
    <property type="entry name" value="UVRD / RECB / PCRA DNA HELICASE FAMILY MEMBER"/>
    <property type="match status" value="1"/>
</dbReference>
<reference evidence="9 10" key="1">
    <citation type="submission" date="2018-08" db="EMBL/GenBank/DDBJ databases">
        <title>A genome reference for cultivated species of the human gut microbiota.</title>
        <authorList>
            <person name="Zou Y."/>
            <person name="Xue W."/>
            <person name="Luo G."/>
        </authorList>
    </citation>
    <scope>NUCLEOTIDE SEQUENCE [LARGE SCALE GENOMIC DNA]</scope>
    <source>
        <strain evidence="7 9">AF24-29LB</strain>
        <strain evidence="8 10">OF02-6LB</strain>
    </source>
</reference>
<evidence type="ECO:0000313" key="5">
    <source>
        <dbReference type="EMBL" id="KAA5480131.1"/>
    </source>
</evidence>
<dbReference type="Pfam" id="PF09848">
    <property type="entry name" value="SLFN-g3_helicase"/>
    <property type="match status" value="1"/>
</dbReference>
<dbReference type="PANTHER" id="PTHR11070:SF2">
    <property type="entry name" value="ATP-DEPENDENT DNA HELICASE SRS2"/>
    <property type="match status" value="1"/>
</dbReference>
<organism evidence="7 9">
    <name type="scientific">Bacteroides caccae</name>
    <dbReference type="NCBI Taxonomy" id="47678"/>
    <lineage>
        <taxon>Bacteria</taxon>
        <taxon>Pseudomonadati</taxon>
        <taxon>Bacteroidota</taxon>
        <taxon>Bacteroidia</taxon>
        <taxon>Bacteroidales</taxon>
        <taxon>Bacteroidaceae</taxon>
        <taxon>Bacteroides</taxon>
    </lineage>
</organism>
<dbReference type="EMBL" id="VVYJ01000002">
    <property type="protein sequence ID" value="KAA5480131.1"/>
    <property type="molecule type" value="Genomic_DNA"/>
</dbReference>
<dbReference type="GeneID" id="75113750"/>
<evidence type="ECO:0000259" key="2">
    <source>
        <dbReference type="Pfam" id="PF08378"/>
    </source>
</evidence>
<dbReference type="GO" id="GO:0005524">
    <property type="term" value="F:ATP binding"/>
    <property type="evidence" value="ECO:0007669"/>
    <property type="project" value="InterPro"/>
</dbReference>
<dbReference type="Proteomes" id="UP000284431">
    <property type="component" value="Unassembled WGS sequence"/>
</dbReference>
<evidence type="ECO:0000313" key="8">
    <source>
        <dbReference type="EMBL" id="RGY27786.1"/>
    </source>
</evidence>
<evidence type="ECO:0000313" key="12">
    <source>
        <dbReference type="Proteomes" id="UP000475905"/>
    </source>
</evidence>
<reference evidence="6" key="3">
    <citation type="submission" date="2023-07" db="EMBL/GenBank/DDBJ databases">
        <title>Whole Genome Sequencing of Colonoscopy isolates.</title>
        <authorList>
            <person name="Surve S.V."/>
            <person name="Valls R.A."/>
            <person name="Barrak K.E."/>
            <person name="Gardner T.B."/>
            <person name="O'Toole G.A."/>
        </authorList>
    </citation>
    <scope>NUCLEOTIDE SEQUENCE</scope>
    <source>
        <strain evidence="6">GP0119</strain>
    </source>
</reference>
<evidence type="ECO:0000313" key="11">
    <source>
        <dbReference type="Proteomes" id="UP000427825"/>
    </source>
</evidence>
<gene>
    <name evidence="7" type="ORF">DWY26_15625</name>
    <name evidence="8" type="ORF">DXA49_04935</name>
    <name evidence="4" type="ORF">F2Y36_09575</name>
    <name evidence="5" type="ORF">F2Y39_05895</name>
    <name evidence="6" type="ORF">Q4469_02170</name>
</gene>
<dbReference type="EMBL" id="QRUO01000016">
    <property type="protein sequence ID" value="RGR68592.1"/>
    <property type="molecule type" value="Genomic_DNA"/>
</dbReference>
<accession>A0A412FKA6</accession>
<dbReference type="AlphaFoldDB" id="A0A412FKA6"/>
<dbReference type="Proteomes" id="UP000475905">
    <property type="component" value="Unassembled WGS sequence"/>
</dbReference>
<dbReference type="Proteomes" id="UP001170023">
    <property type="component" value="Unassembled WGS sequence"/>
</dbReference>